<protein>
    <recommendedName>
        <fullName evidence="3">TerB family tellurite resistance protein</fullName>
    </recommendedName>
</protein>
<dbReference type="AlphaFoldDB" id="A0A401U4L9"/>
<accession>A0A401U4L9</accession>
<dbReference type="EMBL" id="BHXQ01000001">
    <property type="protein sequence ID" value="GCC49790.1"/>
    <property type="molecule type" value="Genomic_DNA"/>
</dbReference>
<dbReference type="Proteomes" id="UP000288227">
    <property type="component" value="Unassembled WGS sequence"/>
</dbReference>
<proteinExistence type="predicted"/>
<evidence type="ECO:0000313" key="1">
    <source>
        <dbReference type="EMBL" id="GCC49790.1"/>
    </source>
</evidence>
<gene>
    <name evidence="1" type="ORF">SanaruYs_00030</name>
</gene>
<comment type="caution">
    <text evidence="1">The sequence shown here is derived from an EMBL/GenBank/DDBJ whole genome shotgun (WGS) entry which is preliminary data.</text>
</comment>
<evidence type="ECO:0000313" key="2">
    <source>
        <dbReference type="Proteomes" id="UP000288227"/>
    </source>
</evidence>
<sequence length="154" mass="16992">MIRDFDKLSDTETELMLKAPFLVCILIAGADGNIDKKEIKGAISFAEKKHKRAGVLSAFFKELSQDFEDKLKILIQSYPYESTQRSPLIVAELSELNKLWSKIPAGFANEYYASLKDIAEGIASSSGGVLGLKSIDSEEAKFIKLGMIQNPQVS</sequence>
<dbReference type="OrthoDB" id="1429999at2"/>
<reference evidence="1 2" key="1">
    <citation type="submission" date="2018-11" db="EMBL/GenBank/DDBJ databases">
        <title>Chryseotalea sanarue gen. nov., sp., nov., a member of the family Cytophagaceae, isolated from a brackish lake in Hamamatsu Japan.</title>
        <authorList>
            <person name="Maejima Y."/>
            <person name="Iino T."/>
            <person name="Muraguchi Y."/>
            <person name="Fukuda K."/>
            <person name="Ohkuma M."/>
            <person name="Moriuchi R."/>
            <person name="Dohra H."/>
            <person name="Kimbara K."/>
            <person name="Shintani M."/>
        </authorList>
    </citation>
    <scope>NUCLEOTIDE SEQUENCE [LARGE SCALE GENOMIC DNA]</scope>
    <source>
        <strain evidence="1 2">Ys</strain>
    </source>
</reference>
<name>A0A401U4L9_9BACT</name>
<organism evidence="1 2">
    <name type="scientific">Chryseotalea sanaruensis</name>
    <dbReference type="NCBI Taxonomy" id="2482724"/>
    <lineage>
        <taxon>Bacteria</taxon>
        <taxon>Pseudomonadati</taxon>
        <taxon>Bacteroidota</taxon>
        <taxon>Cytophagia</taxon>
        <taxon>Cytophagales</taxon>
        <taxon>Chryseotaleaceae</taxon>
        <taxon>Chryseotalea</taxon>
    </lineage>
</organism>
<keyword evidence="2" id="KW-1185">Reference proteome</keyword>
<evidence type="ECO:0008006" key="3">
    <source>
        <dbReference type="Google" id="ProtNLM"/>
    </source>
</evidence>
<dbReference type="RefSeq" id="WP_127120463.1">
    <property type="nucleotide sequence ID" value="NZ_BHXQ01000001.1"/>
</dbReference>